<sequence>MKDKKYLLRLLLLLLIIIATSQCQSEGIEHKENKMVQNDFSNLDQQLKFNSRNLRHKDEQIIDQNNKEDILSQGNSLTQQQKIPVNNKQDKALLDIASIIFFILSVIYANRITDRYNYMQRQYERELLSQSQQYSQQVENILELISKSRSKSEQANYSNLYFVFSKQIKFYLKNYEDQEFNISQRVIRYKDNADQDIKINKVQFYINSKLQKIKSYFKFFSQKQFNQANQNVQINDEENQKLLDQSKLQIPKQIPKTYNGIIQQIQDIFNCLLSNNSKLKFCKIKYFGTNKYYNNEEVNVAIYICSEKIQNRKQATKCNHTQFLSQIEQIITQFIHAGLKIQKLKLDEDIIIYNNKLIINPNIILRHDPEISTAYYQYIYKDLCKQMQISINEDYLINISKLTSKLQ</sequence>
<evidence type="ECO:0000313" key="4">
    <source>
        <dbReference type="Proteomes" id="UP000009168"/>
    </source>
</evidence>
<dbReference type="Proteomes" id="UP000009168">
    <property type="component" value="Unassembled WGS sequence"/>
</dbReference>
<keyword evidence="1" id="KW-1133">Transmembrane helix</keyword>
<dbReference type="HOGENOM" id="CLU_742905_0_0_1"/>
<dbReference type="InParanoid" id="Q22RV5"/>
<dbReference type="RefSeq" id="XP_001008262.2">
    <property type="nucleotide sequence ID" value="XM_001008262.2"/>
</dbReference>
<feature type="signal peptide" evidence="2">
    <location>
        <begin position="1"/>
        <end position="23"/>
    </location>
</feature>
<reference evidence="4" key="1">
    <citation type="journal article" date="2006" name="PLoS Biol.">
        <title>Macronuclear genome sequence of the ciliate Tetrahymena thermophila, a model eukaryote.</title>
        <authorList>
            <person name="Eisen J.A."/>
            <person name="Coyne R.S."/>
            <person name="Wu M."/>
            <person name="Wu D."/>
            <person name="Thiagarajan M."/>
            <person name="Wortman J.R."/>
            <person name="Badger J.H."/>
            <person name="Ren Q."/>
            <person name="Amedeo P."/>
            <person name="Jones K.M."/>
            <person name="Tallon L.J."/>
            <person name="Delcher A.L."/>
            <person name="Salzberg S.L."/>
            <person name="Silva J.C."/>
            <person name="Haas B.J."/>
            <person name="Majoros W.H."/>
            <person name="Farzad M."/>
            <person name="Carlton J.M."/>
            <person name="Smith R.K. Jr."/>
            <person name="Garg J."/>
            <person name="Pearlman R.E."/>
            <person name="Karrer K.M."/>
            <person name="Sun L."/>
            <person name="Manning G."/>
            <person name="Elde N.C."/>
            <person name="Turkewitz A.P."/>
            <person name="Asai D.J."/>
            <person name="Wilkes D.E."/>
            <person name="Wang Y."/>
            <person name="Cai H."/>
            <person name="Collins K."/>
            <person name="Stewart B.A."/>
            <person name="Lee S.R."/>
            <person name="Wilamowska K."/>
            <person name="Weinberg Z."/>
            <person name="Ruzzo W.L."/>
            <person name="Wloga D."/>
            <person name="Gaertig J."/>
            <person name="Frankel J."/>
            <person name="Tsao C.-C."/>
            <person name="Gorovsky M.A."/>
            <person name="Keeling P.J."/>
            <person name="Waller R.F."/>
            <person name="Patron N.J."/>
            <person name="Cherry J.M."/>
            <person name="Stover N.A."/>
            <person name="Krieger C.J."/>
            <person name="del Toro C."/>
            <person name="Ryder H.F."/>
            <person name="Williamson S.C."/>
            <person name="Barbeau R.A."/>
            <person name="Hamilton E.P."/>
            <person name="Orias E."/>
        </authorList>
    </citation>
    <scope>NUCLEOTIDE SEQUENCE [LARGE SCALE GENOMIC DNA]</scope>
    <source>
        <strain evidence="4">SB210</strain>
    </source>
</reference>
<proteinExistence type="predicted"/>
<dbReference type="EMBL" id="GG662845">
    <property type="protein sequence ID" value="EAR88017.2"/>
    <property type="molecule type" value="Genomic_DNA"/>
</dbReference>
<evidence type="ECO:0000256" key="1">
    <source>
        <dbReference type="SAM" id="Phobius"/>
    </source>
</evidence>
<feature type="transmembrane region" description="Helical" evidence="1">
    <location>
        <begin position="92"/>
        <end position="109"/>
    </location>
</feature>
<organism evidence="3 4">
    <name type="scientific">Tetrahymena thermophila (strain SB210)</name>
    <dbReference type="NCBI Taxonomy" id="312017"/>
    <lineage>
        <taxon>Eukaryota</taxon>
        <taxon>Sar</taxon>
        <taxon>Alveolata</taxon>
        <taxon>Ciliophora</taxon>
        <taxon>Intramacronucleata</taxon>
        <taxon>Oligohymenophorea</taxon>
        <taxon>Hymenostomatida</taxon>
        <taxon>Tetrahymenina</taxon>
        <taxon>Tetrahymenidae</taxon>
        <taxon>Tetrahymena</taxon>
    </lineage>
</organism>
<name>Q22RV5_TETTS</name>
<keyword evidence="2" id="KW-0732">Signal</keyword>
<dbReference type="GeneID" id="7846065"/>
<protein>
    <submittedName>
        <fullName evidence="3">Transmembrane protein, putative</fullName>
    </submittedName>
</protein>
<dbReference type="KEGG" id="tet:TTHERM_00011830"/>
<keyword evidence="4" id="KW-1185">Reference proteome</keyword>
<accession>Q22RV5</accession>
<keyword evidence="1" id="KW-0472">Membrane</keyword>
<feature type="chain" id="PRO_5004201587" evidence="2">
    <location>
        <begin position="24"/>
        <end position="407"/>
    </location>
</feature>
<evidence type="ECO:0000313" key="3">
    <source>
        <dbReference type="EMBL" id="EAR88017.2"/>
    </source>
</evidence>
<dbReference type="AlphaFoldDB" id="Q22RV5"/>
<evidence type="ECO:0000256" key="2">
    <source>
        <dbReference type="SAM" id="SignalP"/>
    </source>
</evidence>
<gene>
    <name evidence="3" type="ORF">TTHERM_00011830</name>
</gene>
<keyword evidence="1 3" id="KW-0812">Transmembrane</keyword>